<dbReference type="Pfam" id="PF08784">
    <property type="entry name" value="RPA_C"/>
    <property type="match status" value="1"/>
</dbReference>
<keyword evidence="8" id="KW-1185">Reference proteome</keyword>
<dbReference type="SUPFAM" id="SSF46785">
    <property type="entry name" value="Winged helix' DNA-binding domain"/>
    <property type="match status" value="1"/>
</dbReference>
<feature type="domain" description="Replication protein A C-terminal" evidence="6">
    <location>
        <begin position="152"/>
        <end position="238"/>
    </location>
</feature>
<keyword evidence="5" id="KW-0539">Nucleus</keyword>
<organism evidence="7 8">
    <name type="scientific">Drosophila rubida</name>
    <dbReference type="NCBI Taxonomy" id="30044"/>
    <lineage>
        <taxon>Eukaryota</taxon>
        <taxon>Metazoa</taxon>
        <taxon>Ecdysozoa</taxon>
        <taxon>Arthropoda</taxon>
        <taxon>Hexapoda</taxon>
        <taxon>Insecta</taxon>
        <taxon>Pterygota</taxon>
        <taxon>Neoptera</taxon>
        <taxon>Endopterygota</taxon>
        <taxon>Diptera</taxon>
        <taxon>Brachycera</taxon>
        <taxon>Muscomorpha</taxon>
        <taxon>Ephydroidea</taxon>
        <taxon>Drosophilidae</taxon>
        <taxon>Drosophila</taxon>
    </lineage>
</organism>
<gene>
    <name evidence="7" type="ORF">KR093_000250</name>
</gene>
<dbReference type="InterPro" id="IPR012340">
    <property type="entry name" value="NA-bd_OB-fold"/>
</dbReference>
<dbReference type="InterPro" id="IPR040260">
    <property type="entry name" value="RFA2-like"/>
</dbReference>
<reference evidence="7" key="1">
    <citation type="journal article" date="2021" name="Mol. Ecol. Resour.">
        <title>Phylogenomic analyses of the genus Drosophila reveals genomic signals of climate adaptation.</title>
        <authorList>
            <person name="Li F."/>
            <person name="Rane R.V."/>
            <person name="Luria V."/>
            <person name="Xiong Z."/>
            <person name="Chen J."/>
            <person name="Li Z."/>
            <person name="Catullo R.A."/>
            <person name="Griffin P.C."/>
            <person name="Schiffer M."/>
            <person name="Pearce S."/>
            <person name="Lee S.F."/>
            <person name="McElroy K."/>
            <person name="Stocker A."/>
            <person name="Shirriffs J."/>
            <person name="Cockerell F."/>
            <person name="Coppin C."/>
            <person name="Sgro C.M."/>
            <person name="Karger A."/>
            <person name="Cain J.W."/>
            <person name="Weber J.A."/>
            <person name="Santpere G."/>
            <person name="Kirschner M.W."/>
            <person name="Hoffmann A.A."/>
            <person name="Oakeshott J.G."/>
            <person name="Zhang G."/>
        </authorList>
    </citation>
    <scope>NUCLEOTIDE SEQUENCE</scope>
    <source>
        <strain evidence="7">BGI-SZ-2011g</strain>
    </source>
</reference>
<dbReference type="Gene3D" id="1.10.10.10">
    <property type="entry name" value="Winged helix-like DNA-binding domain superfamily/Winged helix DNA-binding domain"/>
    <property type="match status" value="1"/>
</dbReference>
<evidence type="ECO:0000256" key="2">
    <source>
        <dbReference type="ARBA" id="ARBA00007815"/>
    </source>
</evidence>
<feature type="non-terminal residue" evidence="7">
    <location>
        <position position="245"/>
    </location>
</feature>
<dbReference type="FunFam" id="2.40.50.140:FF:000317">
    <property type="entry name" value="Replication protein A2"/>
    <property type="match status" value="1"/>
</dbReference>
<dbReference type="PIRSF" id="PIRSF036949">
    <property type="entry name" value="RPA32"/>
    <property type="match status" value="1"/>
</dbReference>
<sequence length="245" mass="26751">FAFKVGDFNATQTATASAAKESSGEGIISLLVKQILESAEGNFKMFDVNYALVCVVGIVRNIETSSTKITYCLEDHSGRIDAHYWLEEGDAINAPDVMINNYVKIYGSVRSQAGQRVLMVFKLLNVLDPNEVCTHVLEALHSRYKAEEYHTKGDSMASTASNANISSSGFSSSQSNANVAGLDSKQFAVFQAIKSKVSDEGIHRSELKSKFSHISASELNTILDFMISEGHIYSSIDADHFLCTL</sequence>
<evidence type="ECO:0000256" key="5">
    <source>
        <dbReference type="ARBA" id="ARBA00023242"/>
    </source>
</evidence>
<keyword evidence="3" id="KW-0235">DNA replication</keyword>
<accession>A0AAD4K485</accession>
<dbReference type="InterPro" id="IPR036390">
    <property type="entry name" value="WH_DNA-bd_sf"/>
</dbReference>
<dbReference type="InterPro" id="IPR014646">
    <property type="entry name" value="Rfa2/RPA32"/>
</dbReference>
<dbReference type="PANTHER" id="PTHR13989">
    <property type="entry name" value="REPLICATION PROTEIN A-RELATED"/>
    <property type="match status" value="1"/>
</dbReference>
<dbReference type="GO" id="GO:0006289">
    <property type="term" value="P:nucleotide-excision repair"/>
    <property type="evidence" value="ECO:0007669"/>
    <property type="project" value="TreeGrafter"/>
</dbReference>
<evidence type="ECO:0000313" key="7">
    <source>
        <dbReference type="EMBL" id="KAH8376600.1"/>
    </source>
</evidence>
<dbReference type="SUPFAM" id="SSF50249">
    <property type="entry name" value="Nucleic acid-binding proteins"/>
    <property type="match status" value="1"/>
</dbReference>
<comment type="caution">
    <text evidence="7">The sequence shown here is derived from an EMBL/GenBank/DDBJ whole genome shotgun (WGS) entry which is preliminary data.</text>
</comment>
<evidence type="ECO:0000259" key="6">
    <source>
        <dbReference type="Pfam" id="PF08784"/>
    </source>
</evidence>
<comment type="similarity">
    <text evidence="2">Belongs to the replication factor A protein 2 family.</text>
</comment>
<dbReference type="GO" id="GO:0000724">
    <property type="term" value="P:double-strand break repair via homologous recombination"/>
    <property type="evidence" value="ECO:0007669"/>
    <property type="project" value="TreeGrafter"/>
</dbReference>
<evidence type="ECO:0000256" key="1">
    <source>
        <dbReference type="ARBA" id="ARBA00004123"/>
    </source>
</evidence>
<dbReference type="GO" id="GO:0005662">
    <property type="term" value="C:DNA replication factor A complex"/>
    <property type="evidence" value="ECO:0007669"/>
    <property type="project" value="TreeGrafter"/>
</dbReference>
<dbReference type="GO" id="GO:0035861">
    <property type="term" value="C:site of double-strand break"/>
    <property type="evidence" value="ECO:0007669"/>
    <property type="project" value="TreeGrafter"/>
</dbReference>
<evidence type="ECO:0000313" key="8">
    <source>
        <dbReference type="Proteomes" id="UP001200034"/>
    </source>
</evidence>
<dbReference type="Proteomes" id="UP001200034">
    <property type="component" value="Unassembled WGS sequence"/>
</dbReference>
<dbReference type="GO" id="GO:0006260">
    <property type="term" value="P:DNA replication"/>
    <property type="evidence" value="ECO:0007669"/>
    <property type="project" value="UniProtKB-KW"/>
</dbReference>
<dbReference type="AlphaFoldDB" id="A0AAD4K485"/>
<dbReference type="CDD" id="cd04478">
    <property type="entry name" value="RPA2_DBD_D"/>
    <property type="match status" value="1"/>
</dbReference>
<name>A0AAD4K485_9MUSC</name>
<dbReference type="EMBL" id="JAJJHW010001127">
    <property type="protein sequence ID" value="KAH8376600.1"/>
    <property type="molecule type" value="Genomic_DNA"/>
</dbReference>
<protein>
    <recommendedName>
        <fullName evidence="6">Replication protein A C-terminal domain-containing protein</fullName>
    </recommendedName>
</protein>
<proteinExistence type="inferred from homology"/>
<dbReference type="FunFam" id="1.10.10.10:FF:000168">
    <property type="entry name" value="Replication protein A 32 kDa subunit"/>
    <property type="match status" value="1"/>
</dbReference>
<keyword evidence="4" id="KW-0238">DNA-binding</keyword>
<evidence type="ECO:0000256" key="3">
    <source>
        <dbReference type="ARBA" id="ARBA00022705"/>
    </source>
</evidence>
<dbReference type="Gene3D" id="2.40.50.140">
    <property type="entry name" value="Nucleic acid-binding proteins"/>
    <property type="match status" value="1"/>
</dbReference>
<dbReference type="InterPro" id="IPR036388">
    <property type="entry name" value="WH-like_DNA-bd_sf"/>
</dbReference>
<dbReference type="GO" id="GO:0003697">
    <property type="term" value="F:single-stranded DNA binding"/>
    <property type="evidence" value="ECO:0007669"/>
    <property type="project" value="TreeGrafter"/>
</dbReference>
<dbReference type="PANTHER" id="PTHR13989:SF16">
    <property type="entry name" value="REPLICATION PROTEIN A2"/>
    <property type="match status" value="1"/>
</dbReference>
<dbReference type="InterPro" id="IPR014892">
    <property type="entry name" value="RPA_C"/>
</dbReference>
<evidence type="ECO:0000256" key="4">
    <source>
        <dbReference type="ARBA" id="ARBA00023125"/>
    </source>
</evidence>
<comment type="subcellular location">
    <subcellularLocation>
        <location evidence="1">Nucleus</location>
    </subcellularLocation>
</comment>
<dbReference type="GO" id="GO:0000781">
    <property type="term" value="C:chromosome, telomeric region"/>
    <property type="evidence" value="ECO:0007669"/>
    <property type="project" value="TreeGrafter"/>
</dbReference>